<dbReference type="HOGENOM" id="CLU_095075_0_0_1"/>
<evidence type="ECO:0000256" key="4">
    <source>
        <dbReference type="ARBA" id="ARBA00023242"/>
    </source>
</evidence>
<comment type="subcellular location">
    <subcellularLocation>
        <location evidence="1">Nucleus</location>
    </subcellularLocation>
</comment>
<dbReference type="GO" id="GO:0046982">
    <property type="term" value="F:protein heterodimerization activity"/>
    <property type="evidence" value="ECO:0007669"/>
    <property type="project" value="InterPro"/>
</dbReference>
<dbReference type="RefSeq" id="XP_002490440.1">
    <property type="nucleotide sequence ID" value="XM_002490395.1"/>
</dbReference>
<feature type="compositionally biased region" description="Acidic residues" evidence="5">
    <location>
        <begin position="244"/>
        <end position="268"/>
    </location>
</feature>
<keyword evidence="8" id="KW-1185">Reference proteome</keyword>
<sequence>MPKSSFYFSYLRITIIQLLKSQGFDRCSNTVIDALTDTTIRFLGLLLEKTAKYTASRGESLDDVQIQDISEALTELKIITPCNLLDPYDVSPDNLQGIQNFESWFIGPYPDRARQVARPSKQYIAEVNESLDPSTQFRSKNRIPEYMNSFKKQEEQIDNTGDFPLDEDWIRFNLRVELKRNQAHDSKLKNSVLQPYISNVLEDVQRKNGVNGNGSTDKYATNYDFIITGPTPDKLMQYLPYINSDDEEDDDSYEEENEDSEDQDEDDGDRNNEHNKNDEYGNENQPEQTTPDFDYEEHNDEDDNRQKLKIRLNI</sequence>
<dbReference type="OMA" id="MHEDIND"/>
<feature type="domain" description="Bromodomain associated" evidence="6">
    <location>
        <begin position="4"/>
        <end position="82"/>
    </location>
</feature>
<keyword evidence="3" id="KW-0804">Transcription</keyword>
<evidence type="ECO:0000256" key="5">
    <source>
        <dbReference type="SAM" id="MobiDB-lite"/>
    </source>
</evidence>
<dbReference type="AlphaFoldDB" id="C4QY36"/>
<name>C4QY36_KOMPG</name>
<accession>C4QY36</accession>
<dbReference type="STRING" id="644223.C4QY36"/>
<evidence type="ECO:0000256" key="2">
    <source>
        <dbReference type="ARBA" id="ARBA00023015"/>
    </source>
</evidence>
<dbReference type="FunCoup" id="C4QY36">
    <property type="interactions" value="271"/>
</dbReference>
<gene>
    <name evidence="7" type="ordered locus">PAS_chr1-4_0318</name>
</gene>
<feature type="compositionally biased region" description="Basic and acidic residues" evidence="5">
    <location>
        <begin position="269"/>
        <end position="279"/>
    </location>
</feature>
<dbReference type="SMART" id="SM00576">
    <property type="entry name" value="BTP"/>
    <property type="match status" value="1"/>
</dbReference>
<proteinExistence type="predicted"/>
<dbReference type="eggNOG" id="ENOG502S96D">
    <property type="taxonomic scope" value="Eukaryota"/>
</dbReference>
<dbReference type="InterPro" id="IPR009072">
    <property type="entry name" value="Histone-fold"/>
</dbReference>
<keyword evidence="2" id="KW-0805">Transcription regulation</keyword>
<evidence type="ECO:0000313" key="7">
    <source>
        <dbReference type="EMBL" id="CAY68159.1"/>
    </source>
</evidence>
<dbReference type="EMBL" id="FN392319">
    <property type="protein sequence ID" value="CAY68159.1"/>
    <property type="molecule type" value="Genomic_DNA"/>
</dbReference>
<dbReference type="OrthoDB" id="5402929at2759"/>
<evidence type="ECO:0000256" key="3">
    <source>
        <dbReference type="ARBA" id="ARBA00023163"/>
    </source>
</evidence>
<dbReference type="CDD" id="cd00076">
    <property type="entry name" value="HFD_SF"/>
    <property type="match status" value="1"/>
</dbReference>
<dbReference type="KEGG" id="ppa:PAS_chr1-4_0318"/>
<feature type="compositionally biased region" description="Acidic residues" evidence="5">
    <location>
        <begin position="293"/>
        <end position="303"/>
    </location>
</feature>
<feature type="region of interest" description="Disordered" evidence="5">
    <location>
        <begin position="244"/>
        <end position="314"/>
    </location>
</feature>
<dbReference type="GO" id="GO:0005634">
    <property type="term" value="C:nucleus"/>
    <property type="evidence" value="ECO:0007669"/>
    <property type="project" value="UniProtKB-SubCell"/>
</dbReference>
<dbReference type="Proteomes" id="UP000000314">
    <property type="component" value="Chromosome 1"/>
</dbReference>
<dbReference type="InParanoid" id="C4QY36"/>
<dbReference type="Gene3D" id="1.10.20.10">
    <property type="entry name" value="Histone, subunit A"/>
    <property type="match status" value="1"/>
</dbReference>
<organism evidence="7 8">
    <name type="scientific">Komagataella phaffii (strain GS115 / ATCC 20864)</name>
    <name type="common">Yeast</name>
    <name type="synonym">Pichia pastoris</name>
    <dbReference type="NCBI Taxonomy" id="644223"/>
    <lineage>
        <taxon>Eukaryota</taxon>
        <taxon>Fungi</taxon>
        <taxon>Dikarya</taxon>
        <taxon>Ascomycota</taxon>
        <taxon>Saccharomycotina</taxon>
        <taxon>Pichiomycetes</taxon>
        <taxon>Pichiales</taxon>
        <taxon>Pichiaceae</taxon>
        <taxon>Komagataella</taxon>
    </lineage>
</organism>
<feature type="compositionally biased region" description="Polar residues" evidence="5">
    <location>
        <begin position="282"/>
        <end position="291"/>
    </location>
</feature>
<keyword evidence="4" id="KW-0539">Nucleus</keyword>
<evidence type="ECO:0000313" key="8">
    <source>
        <dbReference type="Proteomes" id="UP000000314"/>
    </source>
</evidence>
<dbReference type="GeneID" id="8197768"/>
<dbReference type="InterPro" id="IPR006565">
    <property type="entry name" value="BTP"/>
</dbReference>
<evidence type="ECO:0000259" key="6">
    <source>
        <dbReference type="SMART" id="SM00576"/>
    </source>
</evidence>
<protein>
    <submittedName>
        <fullName evidence="7">Transcription initiation factor TFIID subunit 3</fullName>
    </submittedName>
</protein>
<evidence type="ECO:0000256" key="1">
    <source>
        <dbReference type="ARBA" id="ARBA00004123"/>
    </source>
</evidence>
<reference evidence="7 8" key="1">
    <citation type="journal article" date="2009" name="Nat. Biotechnol.">
        <title>Genome sequence of the recombinant protein production host Pichia pastoris.</title>
        <authorList>
            <person name="De Schutter K."/>
            <person name="Lin Y.C."/>
            <person name="Tiels P."/>
            <person name="Van Hecke A."/>
            <person name="Glinka S."/>
            <person name="Weber-Lehmann J."/>
            <person name="Rouze P."/>
            <person name="Van de Peer Y."/>
            <person name="Callewaert N."/>
        </authorList>
    </citation>
    <scope>NUCLEOTIDE SEQUENCE [LARGE SCALE GENOMIC DNA]</scope>
    <source>
        <strain evidence="8">GS115 / ATCC 20864</strain>
    </source>
</reference>